<keyword evidence="9" id="KW-1185">Reference proteome</keyword>
<reference evidence="8" key="1">
    <citation type="journal article" date="2019" name="PLoS Negl. Trop. Dis.">
        <title>Revisiting the worldwide diversity of Leptospira species in the environment.</title>
        <authorList>
            <person name="Vincent A.T."/>
            <person name="Schiettekatte O."/>
            <person name="Bourhy P."/>
            <person name="Veyrier F.J."/>
            <person name="Picardeau M."/>
        </authorList>
    </citation>
    <scope>NUCLEOTIDE SEQUENCE [LARGE SCALE GENOMIC DNA]</scope>
    <source>
        <strain evidence="8">SSS9</strain>
    </source>
</reference>
<proteinExistence type="inferred from homology"/>
<evidence type="ECO:0000256" key="4">
    <source>
        <dbReference type="ARBA" id="ARBA00022692"/>
    </source>
</evidence>
<name>A0A4R9FQY7_9LEPT</name>
<keyword evidence="4 7" id="KW-0812">Transmembrane</keyword>
<keyword evidence="6 7" id="KW-0472">Membrane</keyword>
<evidence type="ECO:0000256" key="7">
    <source>
        <dbReference type="SAM" id="Phobius"/>
    </source>
</evidence>
<evidence type="ECO:0000256" key="3">
    <source>
        <dbReference type="ARBA" id="ARBA00022475"/>
    </source>
</evidence>
<dbReference type="PANTHER" id="PTHR33452">
    <property type="entry name" value="OXIDOREDUCTASE CATD-RELATED"/>
    <property type="match status" value="1"/>
</dbReference>
<dbReference type="RefSeq" id="WP_135588119.1">
    <property type="nucleotide sequence ID" value="NZ_RQEP01000018.1"/>
</dbReference>
<dbReference type="PANTHER" id="PTHR33452:SF1">
    <property type="entry name" value="INNER MEMBRANE PROTEIN YPHA-RELATED"/>
    <property type="match status" value="1"/>
</dbReference>
<evidence type="ECO:0000256" key="1">
    <source>
        <dbReference type="ARBA" id="ARBA00004651"/>
    </source>
</evidence>
<dbReference type="AlphaFoldDB" id="A0A4R9FQY7"/>
<dbReference type="Proteomes" id="UP000297453">
    <property type="component" value="Unassembled WGS sequence"/>
</dbReference>
<accession>A0A4R9FQY7</accession>
<organism evidence="8 9">
    <name type="scientific">Leptospira semungkisensis</name>
    <dbReference type="NCBI Taxonomy" id="2484985"/>
    <lineage>
        <taxon>Bacteria</taxon>
        <taxon>Pseudomonadati</taxon>
        <taxon>Spirochaetota</taxon>
        <taxon>Spirochaetia</taxon>
        <taxon>Leptospirales</taxon>
        <taxon>Leptospiraceae</taxon>
        <taxon>Leptospira</taxon>
    </lineage>
</organism>
<keyword evidence="3" id="KW-1003">Cell membrane</keyword>
<feature type="transmembrane region" description="Helical" evidence="7">
    <location>
        <begin position="59"/>
        <end position="78"/>
    </location>
</feature>
<evidence type="ECO:0000256" key="5">
    <source>
        <dbReference type="ARBA" id="ARBA00022989"/>
    </source>
</evidence>
<evidence type="ECO:0000313" key="8">
    <source>
        <dbReference type="EMBL" id="TGK00570.1"/>
    </source>
</evidence>
<feature type="transmembrane region" description="Helical" evidence="7">
    <location>
        <begin position="85"/>
        <end position="103"/>
    </location>
</feature>
<comment type="caution">
    <text evidence="8">The sequence shown here is derived from an EMBL/GenBank/DDBJ whole genome shotgun (WGS) entry which is preliminary data.</text>
</comment>
<evidence type="ECO:0000256" key="6">
    <source>
        <dbReference type="ARBA" id="ARBA00023136"/>
    </source>
</evidence>
<dbReference type="GO" id="GO:0005886">
    <property type="term" value="C:plasma membrane"/>
    <property type="evidence" value="ECO:0007669"/>
    <property type="project" value="UniProtKB-SubCell"/>
</dbReference>
<comment type="similarity">
    <text evidence="2">Belongs to the DoxX family.</text>
</comment>
<evidence type="ECO:0000313" key="9">
    <source>
        <dbReference type="Proteomes" id="UP000297453"/>
    </source>
</evidence>
<dbReference type="EMBL" id="RQEP01000018">
    <property type="protein sequence ID" value="TGK00570.1"/>
    <property type="molecule type" value="Genomic_DNA"/>
</dbReference>
<dbReference type="InterPro" id="IPR051907">
    <property type="entry name" value="DoxX-like_oxidoreductase"/>
</dbReference>
<keyword evidence="5 7" id="KW-1133">Transmembrane helix</keyword>
<evidence type="ECO:0000256" key="2">
    <source>
        <dbReference type="ARBA" id="ARBA00006679"/>
    </source>
</evidence>
<feature type="transmembrane region" description="Helical" evidence="7">
    <location>
        <begin position="20"/>
        <end position="39"/>
    </location>
</feature>
<dbReference type="Pfam" id="PF07681">
    <property type="entry name" value="DoxX"/>
    <property type="match status" value="1"/>
</dbReference>
<dbReference type="InterPro" id="IPR032808">
    <property type="entry name" value="DoxX"/>
</dbReference>
<comment type="subcellular location">
    <subcellularLocation>
        <location evidence="1">Cell membrane</location>
        <topology evidence="1">Multi-pass membrane protein</topology>
    </subcellularLocation>
</comment>
<gene>
    <name evidence="8" type="ORF">EHO59_11475</name>
</gene>
<sequence>MEIFKYFFRIEDTENRYTVFVRILAGGVFLWEGMIKFLYANQGVGRFTKLGFSQPDMVASFIGGLEILGGLMLILGILTRPLSIVFIGQMLVAMYMTKVPLYFGTSPLPAPQVPPVIGIWAVLHEIRSEYSQLLSCLFLFFAGPGKFSLDAVWKDR</sequence>
<protein>
    <submittedName>
        <fullName evidence="8">DoxX family protein</fullName>
    </submittedName>
</protein>
<dbReference type="OrthoDB" id="121744at2"/>